<evidence type="ECO:0000313" key="2">
    <source>
        <dbReference type="EMBL" id="MCS0609532.1"/>
    </source>
</evidence>
<dbReference type="RefSeq" id="WP_258857186.1">
    <property type="nucleotide sequence ID" value="NZ_JANUGV010000004.1"/>
</dbReference>
<organism evidence="2 3">
    <name type="scientific">Massilia solisilvae</name>
    <dbReference type="NCBI Taxonomy" id="1811225"/>
    <lineage>
        <taxon>Bacteria</taxon>
        <taxon>Pseudomonadati</taxon>
        <taxon>Pseudomonadota</taxon>
        <taxon>Betaproteobacteria</taxon>
        <taxon>Burkholderiales</taxon>
        <taxon>Oxalobacteraceae</taxon>
        <taxon>Telluria group</taxon>
        <taxon>Massilia</taxon>
    </lineage>
</organism>
<dbReference type="Proteomes" id="UP001205861">
    <property type="component" value="Unassembled WGS sequence"/>
</dbReference>
<gene>
    <name evidence="2" type="ORF">NX773_15280</name>
</gene>
<keyword evidence="3" id="KW-1185">Reference proteome</keyword>
<protein>
    <submittedName>
        <fullName evidence="2">TolC family protein</fullName>
    </submittedName>
</protein>
<proteinExistence type="predicted"/>
<comment type="caution">
    <text evidence="2">The sequence shown here is derived from an EMBL/GenBank/DDBJ whole genome shotgun (WGS) entry which is preliminary data.</text>
</comment>
<dbReference type="EMBL" id="JANUGV010000004">
    <property type="protein sequence ID" value="MCS0609532.1"/>
    <property type="molecule type" value="Genomic_DNA"/>
</dbReference>
<feature type="signal peptide" evidence="1">
    <location>
        <begin position="1"/>
        <end position="22"/>
    </location>
</feature>
<name>A0ABT2BM28_9BURK</name>
<dbReference type="PANTHER" id="PTHR30203">
    <property type="entry name" value="OUTER MEMBRANE CATION EFFLUX PROTEIN"/>
    <property type="match status" value="1"/>
</dbReference>
<evidence type="ECO:0000313" key="3">
    <source>
        <dbReference type="Proteomes" id="UP001205861"/>
    </source>
</evidence>
<reference evidence="2 3" key="1">
    <citation type="submission" date="2022-08" db="EMBL/GenBank/DDBJ databases">
        <title>Reclassification of Massilia species as members of the genera Telluria, Duganella, Pseudoduganella, Mokoshia gen. nov. and Zemynaea gen. nov. using orthogonal and non-orthogonal genome-based approaches.</title>
        <authorList>
            <person name="Bowman J.P."/>
        </authorList>
    </citation>
    <scope>NUCLEOTIDE SEQUENCE [LARGE SCALE GENOMIC DNA]</scope>
    <source>
        <strain evidence="2 3">JCM 31607</strain>
    </source>
</reference>
<dbReference type="PANTHER" id="PTHR30203:SF24">
    <property type="entry name" value="BLR4935 PROTEIN"/>
    <property type="match status" value="1"/>
</dbReference>
<evidence type="ECO:0000256" key="1">
    <source>
        <dbReference type="SAM" id="SignalP"/>
    </source>
</evidence>
<dbReference type="InterPro" id="IPR010131">
    <property type="entry name" value="MdtP/NodT-like"/>
</dbReference>
<keyword evidence="1" id="KW-0732">Signal</keyword>
<dbReference type="PROSITE" id="PS51257">
    <property type="entry name" value="PROKAR_LIPOPROTEIN"/>
    <property type="match status" value="1"/>
</dbReference>
<feature type="chain" id="PRO_5045170284" evidence="1">
    <location>
        <begin position="23"/>
        <end position="460"/>
    </location>
</feature>
<accession>A0ABT2BM28</accession>
<dbReference type="SUPFAM" id="SSF56954">
    <property type="entry name" value="Outer membrane efflux proteins (OEP)"/>
    <property type="match status" value="1"/>
</dbReference>
<dbReference type="Gene3D" id="1.20.1600.10">
    <property type="entry name" value="Outer membrane efflux proteins (OEP)"/>
    <property type="match status" value="1"/>
</dbReference>
<sequence length="460" mass="49968">MTKILLRPLAAAAVLAVLSGCASVTPDGGFGQVAATTKARIGHEPRIVRTDDDKRDIANTVQSILRQPLGANDAVRIALLNNPGLQTTYWEVGIAQADLAQASRLPNPSLDFKRTRAGGDIEIERTFTVNLIGALTLPLASRLESRRYEQVRLLVGAAIERQAAETRRAWYEAVAAQQGVAYARQVNKAAEASAELSARMAQAGNASQLDLAREQAFQAEAAAAVVRAERQALGARERLTRLLGLWGENASYALPDRLPDLPAAPAELNDIERMAISQRLDIQAARAEAQATASALGLTKTTRFINVLDLGYVRNTGSDLPTSRGYEISLELPLFDWGGARVARAEAIYMQSVNRVAEAAVNARSEAREAYLGYRSSYDLARHYRDDVIPLRKKISGEVLLRYNGMLASTFELLADAREQAGAVNAYIDALKDFWVAHATLEASLGAQVGNHDMNKEHKQ</sequence>